<evidence type="ECO:0000313" key="1">
    <source>
        <dbReference type="EMBL" id="TJZ75832.1"/>
    </source>
</evidence>
<sequence length="92" mass="10452">MSRQLLSDNQHAIREFERDLIDVAEVQGRLARCGRGLDRTLKPVADRIRDVEFELERVRFLVSQEDQRGQGLLALEGLDVMASSLESGRNEA</sequence>
<gene>
    <name evidence="1" type="ORF">FCG67_19805</name>
</gene>
<proteinExistence type="predicted"/>
<accession>A0ABY2RFY5</accession>
<name>A0ABY2RFY5_9NOCA</name>
<comment type="caution">
    <text evidence="1">The sequence shown here is derived from an EMBL/GenBank/DDBJ whole genome shotgun (WGS) entry which is preliminary data.</text>
</comment>
<evidence type="ECO:0000313" key="2">
    <source>
        <dbReference type="Proteomes" id="UP000305109"/>
    </source>
</evidence>
<dbReference type="RefSeq" id="WP_136911393.1">
    <property type="nucleotide sequence ID" value="NZ_SUMD01000010.1"/>
</dbReference>
<protein>
    <submittedName>
        <fullName evidence="1">Uncharacterized protein</fullName>
    </submittedName>
</protein>
<reference evidence="1 2" key="1">
    <citation type="submission" date="2019-04" db="EMBL/GenBank/DDBJ databases">
        <title>Rhodococcus oryzae sp. nov., a novel actinomycete isolated from rhizosphere soil of rice (Oryza sativa L.).</title>
        <authorList>
            <person name="Li C."/>
        </authorList>
    </citation>
    <scope>NUCLEOTIDE SEQUENCE [LARGE SCALE GENOMIC DNA]</scope>
    <source>
        <strain evidence="1 2">NEAU-CX67</strain>
    </source>
</reference>
<dbReference type="EMBL" id="SUMD01000010">
    <property type="protein sequence ID" value="TJZ75832.1"/>
    <property type="molecule type" value="Genomic_DNA"/>
</dbReference>
<organism evidence="1 2">
    <name type="scientific">Rhodococcus oryzae</name>
    <dbReference type="NCBI Taxonomy" id="2571143"/>
    <lineage>
        <taxon>Bacteria</taxon>
        <taxon>Bacillati</taxon>
        <taxon>Actinomycetota</taxon>
        <taxon>Actinomycetes</taxon>
        <taxon>Mycobacteriales</taxon>
        <taxon>Nocardiaceae</taxon>
        <taxon>Rhodococcus</taxon>
    </lineage>
</organism>
<dbReference type="Proteomes" id="UP000305109">
    <property type="component" value="Unassembled WGS sequence"/>
</dbReference>
<keyword evidence="2" id="KW-1185">Reference proteome</keyword>